<evidence type="ECO:0000256" key="3">
    <source>
        <dbReference type="ARBA" id="ARBA00022475"/>
    </source>
</evidence>
<dbReference type="InterPro" id="IPR006707">
    <property type="entry name" value="T7SS_EccD"/>
</dbReference>
<evidence type="ECO:0000256" key="5">
    <source>
        <dbReference type="ARBA" id="ARBA00022989"/>
    </source>
</evidence>
<keyword evidence="10" id="KW-1185">Reference proteome</keyword>
<keyword evidence="5 7" id="KW-1133">Transmembrane helix</keyword>
<dbReference type="AlphaFoldDB" id="A0A239NK27"/>
<evidence type="ECO:0000313" key="10">
    <source>
        <dbReference type="Proteomes" id="UP000198280"/>
    </source>
</evidence>
<dbReference type="RefSeq" id="WP_179280191.1">
    <property type="nucleotide sequence ID" value="NZ_FZOF01000038.1"/>
</dbReference>
<keyword evidence="3" id="KW-1003">Cell membrane</keyword>
<feature type="transmembrane region" description="Helical" evidence="7">
    <location>
        <begin position="457"/>
        <end position="481"/>
    </location>
</feature>
<evidence type="ECO:0000256" key="1">
    <source>
        <dbReference type="ARBA" id="ARBA00004651"/>
    </source>
</evidence>
<evidence type="ECO:0000256" key="4">
    <source>
        <dbReference type="ARBA" id="ARBA00022692"/>
    </source>
</evidence>
<feature type="transmembrane region" description="Helical" evidence="7">
    <location>
        <begin position="424"/>
        <end position="445"/>
    </location>
</feature>
<evidence type="ECO:0000256" key="7">
    <source>
        <dbReference type="SAM" id="Phobius"/>
    </source>
</evidence>
<reference evidence="9 10" key="1">
    <citation type="submission" date="2017-06" db="EMBL/GenBank/DDBJ databases">
        <authorList>
            <person name="Kim H.J."/>
            <person name="Triplett B.A."/>
        </authorList>
    </citation>
    <scope>NUCLEOTIDE SEQUENCE [LARGE SCALE GENOMIC DNA]</scope>
    <source>
        <strain evidence="9 10">CGMCC 4.1858</strain>
    </source>
</reference>
<name>A0A239NK27_9ACTN</name>
<feature type="transmembrane region" description="Helical" evidence="7">
    <location>
        <begin position="236"/>
        <end position="256"/>
    </location>
</feature>
<feature type="transmembrane region" description="Helical" evidence="7">
    <location>
        <begin position="150"/>
        <end position="168"/>
    </location>
</feature>
<keyword evidence="4 7" id="KW-0812">Transmembrane</keyword>
<dbReference type="GO" id="GO:0005886">
    <property type="term" value="C:plasma membrane"/>
    <property type="evidence" value="ECO:0007669"/>
    <property type="project" value="UniProtKB-SubCell"/>
</dbReference>
<dbReference type="Pfam" id="PF08817">
    <property type="entry name" value="YukD"/>
    <property type="match status" value="1"/>
</dbReference>
<evidence type="ECO:0000259" key="8">
    <source>
        <dbReference type="Pfam" id="PF19053"/>
    </source>
</evidence>
<dbReference type="InterPro" id="IPR024962">
    <property type="entry name" value="YukD-like"/>
</dbReference>
<proteinExistence type="inferred from homology"/>
<dbReference type="Proteomes" id="UP000198280">
    <property type="component" value="Unassembled WGS sequence"/>
</dbReference>
<comment type="subcellular location">
    <subcellularLocation>
        <location evidence="1">Cell membrane</location>
        <topology evidence="1">Multi-pass membrane protein</topology>
    </subcellularLocation>
</comment>
<protein>
    <submittedName>
        <fullName evidence="9">Type VII secretion integral membrane protein EccD</fullName>
    </submittedName>
</protein>
<accession>A0A239NK27</accession>
<keyword evidence="6 7" id="KW-0472">Membrane</keyword>
<evidence type="ECO:0000256" key="6">
    <source>
        <dbReference type="ARBA" id="ARBA00023136"/>
    </source>
</evidence>
<feature type="transmembrane region" description="Helical" evidence="7">
    <location>
        <begin position="356"/>
        <end position="375"/>
    </location>
</feature>
<feature type="transmembrane region" description="Helical" evidence="7">
    <location>
        <begin position="209"/>
        <end position="229"/>
    </location>
</feature>
<dbReference type="NCBIfam" id="TIGR03920">
    <property type="entry name" value="T7SS_EccD"/>
    <property type="match status" value="1"/>
</dbReference>
<comment type="similarity">
    <text evidence="2">Belongs to the EccD/Snm4 family.</text>
</comment>
<feature type="domain" description="EccD-like transmembrane" evidence="8">
    <location>
        <begin position="119"/>
        <end position="486"/>
    </location>
</feature>
<dbReference type="InterPro" id="IPR044049">
    <property type="entry name" value="EccD_transm"/>
</dbReference>
<gene>
    <name evidence="9" type="ORF">SAMN05216252_13842</name>
</gene>
<feature type="transmembrane region" description="Helical" evidence="7">
    <location>
        <begin position="262"/>
        <end position="283"/>
    </location>
</feature>
<evidence type="ECO:0000313" key="9">
    <source>
        <dbReference type="EMBL" id="SNT54952.1"/>
    </source>
</evidence>
<feature type="transmembrane region" description="Helical" evidence="7">
    <location>
        <begin position="330"/>
        <end position="350"/>
    </location>
</feature>
<dbReference type="Gene3D" id="3.10.20.90">
    <property type="entry name" value="Phosphatidylinositol 3-kinase Catalytic Subunit, Chain A, domain 1"/>
    <property type="match status" value="1"/>
</dbReference>
<organism evidence="9 10">
    <name type="scientific">Actinacidiphila glaucinigra</name>
    <dbReference type="NCBI Taxonomy" id="235986"/>
    <lineage>
        <taxon>Bacteria</taxon>
        <taxon>Bacillati</taxon>
        <taxon>Actinomycetota</taxon>
        <taxon>Actinomycetes</taxon>
        <taxon>Kitasatosporales</taxon>
        <taxon>Streptomycetaceae</taxon>
        <taxon>Actinacidiphila</taxon>
    </lineage>
</organism>
<dbReference type="Pfam" id="PF19053">
    <property type="entry name" value="EccD"/>
    <property type="match status" value="1"/>
</dbReference>
<dbReference type="EMBL" id="FZOF01000038">
    <property type="protein sequence ID" value="SNT54952.1"/>
    <property type="molecule type" value="Genomic_DNA"/>
</dbReference>
<sequence length="489" mass="50998">MSTISATGFCRVTVAAPNSRIDVALPEDVPLSDIHPEILRLSGQTPDEAAPTGYNLVRRDGRVLDGTLSLAEQRVHDGELLLLRPFADSLPPAVFDDVVDAVAAAVETDRRSWNDGLMRGVGLTAGVILLALMAFVLWFSEPVKHDMHGLSGILAGAAGLVLVALASVRARVYDDRHSAVALGLASLPLLLVAGSGIMGVDGNEGPGRLHFLIGCVVVLIAAVLLVLMLPQGDAPFVAASFTAGVGTVATFVAILTDAAPREAAAVTAVVMIAVVGFLPGWSARFARLPIGFRSPDQVQARHRGDGDRQGEEEPVDFDRITNQARRGHELLLGLVGGCAAAIVGSAGVVLGFSDSSWAQLLALAMGLATLMRARLFRYTSQVVTLMVAGVITVGLLIIGLALNLPTDVLTDLLRGNHSSLDIRTVWLSAAVALGAALLVAIALVVPSKGVTPFWGRMLDLAEATVLLSLIPLALAVLDLYAEARGMTSG</sequence>
<dbReference type="PIRSF" id="PIRSF017804">
    <property type="entry name" value="Secretion_EccD1"/>
    <property type="match status" value="1"/>
</dbReference>
<feature type="transmembrane region" description="Helical" evidence="7">
    <location>
        <begin position="120"/>
        <end position="138"/>
    </location>
</feature>
<feature type="transmembrane region" description="Helical" evidence="7">
    <location>
        <begin position="382"/>
        <end position="404"/>
    </location>
</feature>
<feature type="transmembrane region" description="Helical" evidence="7">
    <location>
        <begin position="180"/>
        <end position="197"/>
    </location>
</feature>
<evidence type="ECO:0000256" key="2">
    <source>
        <dbReference type="ARBA" id="ARBA00006162"/>
    </source>
</evidence>